<dbReference type="InterPro" id="IPR012337">
    <property type="entry name" value="RNaseH-like_sf"/>
</dbReference>
<dbReference type="InterPro" id="IPR043502">
    <property type="entry name" value="DNA/RNA_pol_sf"/>
</dbReference>
<dbReference type="PANTHER" id="PTHR48475:SF1">
    <property type="entry name" value="RNASE H TYPE-1 DOMAIN-CONTAINING PROTEIN"/>
    <property type="match status" value="1"/>
</dbReference>
<dbReference type="CDD" id="cd09279">
    <property type="entry name" value="RNase_HI_like"/>
    <property type="match status" value="1"/>
</dbReference>
<evidence type="ECO:0000259" key="1">
    <source>
        <dbReference type="PROSITE" id="PS50879"/>
    </source>
</evidence>
<dbReference type="Pfam" id="PF13456">
    <property type="entry name" value="RVT_3"/>
    <property type="match status" value="1"/>
</dbReference>
<dbReference type="Gene3D" id="3.10.10.10">
    <property type="entry name" value="HIV Type 1 Reverse Transcriptase, subunit A, domain 1"/>
    <property type="match status" value="1"/>
</dbReference>
<dbReference type="InterPro" id="IPR036397">
    <property type="entry name" value="RNaseH_sf"/>
</dbReference>
<name>A0ABM4U4U3_COFAR</name>
<accession>A0ABM4U4U3</accession>
<organism evidence="2 3">
    <name type="scientific">Coffea arabica</name>
    <name type="common">Arabian coffee</name>
    <dbReference type="NCBI Taxonomy" id="13443"/>
    <lineage>
        <taxon>Eukaryota</taxon>
        <taxon>Viridiplantae</taxon>
        <taxon>Streptophyta</taxon>
        <taxon>Embryophyta</taxon>
        <taxon>Tracheophyta</taxon>
        <taxon>Spermatophyta</taxon>
        <taxon>Magnoliopsida</taxon>
        <taxon>eudicotyledons</taxon>
        <taxon>Gunneridae</taxon>
        <taxon>Pentapetalae</taxon>
        <taxon>asterids</taxon>
        <taxon>lamiids</taxon>
        <taxon>Gentianales</taxon>
        <taxon>Rubiaceae</taxon>
        <taxon>Ixoroideae</taxon>
        <taxon>Gardenieae complex</taxon>
        <taxon>Bertiereae - Coffeeae clade</taxon>
        <taxon>Coffeeae</taxon>
        <taxon>Coffea</taxon>
    </lineage>
</organism>
<proteinExistence type="predicted"/>
<dbReference type="InterPro" id="IPR043128">
    <property type="entry name" value="Rev_trsase/Diguanyl_cyclase"/>
</dbReference>
<dbReference type="InterPro" id="IPR002156">
    <property type="entry name" value="RNaseH_domain"/>
</dbReference>
<dbReference type="SUPFAM" id="SSF56672">
    <property type="entry name" value="DNA/RNA polymerases"/>
    <property type="match status" value="1"/>
</dbReference>
<evidence type="ECO:0000313" key="3">
    <source>
        <dbReference type="RefSeq" id="XP_071902299.1"/>
    </source>
</evidence>
<dbReference type="GeneID" id="140005341"/>
<keyword evidence="2" id="KW-1185">Reference proteome</keyword>
<dbReference type="SUPFAM" id="SSF53098">
    <property type="entry name" value="Ribonuclease H-like"/>
    <property type="match status" value="1"/>
</dbReference>
<evidence type="ECO:0000313" key="2">
    <source>
        <dbReference type="Proteomes" id="UP001652660"/>
    </source>
</evidence>
<dbReference type="Gene3D" id="3.30.420.10">
    <property type="entry name" value="Ribonuclease H-like superfamily/Ribonuclease H"/>
    <property type="match status" value="1"/>
</dbReference>
<dbReference type="PANTHER" id="PTHR48475">
    <property type="entry name" value="RIBONUCLEASE H"/>
    <property type="match status" value="1"/>
</dbReference>
<reference evidence="2" key="1">
    <citation type="journal article" date="2025" name="Foods">
        <title>Unveiling the Microbial Signatures of Arabica Coffee Cherries: Insights into Ripeness Specific Diversity, Functional Traits, and Implications for Quality and Safety.</title>
        <authorList>
            <consortium name="RefSeq"/>
            <person name="Tenea G.N."/>
            <person name="Cifuentes V."/>
            <person name="Reyes P."/>
            <person name="Cevallos-Vallejos M."/>
        </authorList>
    </citation>
    <scope>NUCLEOTIDE SEQUENCE [LARGE SCALE GENOMIC DNA]</scope>
</reference>
<dbReference type="Gene3D" id="3.30.70.270">
    <property type="match status" value="1"/>
</dbReference>
<dbReference type="RefSeq" id="XP_071902299.1">
    <property type="nucleotide sequence ID" value="XM_072046198.1"/>
</dbReference>
<reference evidence="3" key="2">
    <citation type="submission" date="2025-08" db="UniProtKB">
        <authorList>
            <consortium name="RefSeq"/>
        </authorList>
    </citation>
    <scope>IDENTIFICATION</scope>
    <source>
        <tissue evidence="3">Leaves</tissue>
    </source>
</reference>
<feature type="domain" description="RNase H type-1" evidence="1">
    <location>
        <begin position="75"/>
        <end position="173"/>
    </location>
</feature>
<gene>
    <name evidence="3" type="primary">LOC140005341</name>
</gene>
<dbReference type="PROSITE" id="PS50879">
    <property type="entry name" value="RNASE_H_1"/>
    <property type="match status" value="1"/>
</dbReference>
<dbReference type="Proteomes" id="UP001652660">
    <property type="component" value="Chromosome 1c"/>
</dbReference>
<sequence length="173" mass="19454">MIDATTEHEVLSFMDGSFGYNQIRLAPEDEELTAFRTPKGCERTSSGRFFVDHPIPAEWELSGDLPDENVLLVEIRPPWKMYFDGAAHRHGVGAGIIFVTPNGGILLYSFTLNQYCSNNVTEYQALILGLEIAVDMEQLDIQIYGDSQLVVNQLLGSYEVKKSELISYHKYAT</sequence>
<protein>
    <recommendedName>
        <fullName evidence="1">RNase H type-1 domain-containing protein</fullName>
    </recommendedName>
</protein>